<name>A0AAD9W0M8_PHOAM</name>
<dbReference type="InterPro" id="IPR024749">
    <property type="entry name" value="Collagen-bd_put"/>
</dbReference>
<organism evidence="3 4">
    <name type="scientific">Phomopsis amygdali</name>
    <name type="common">Fusicoccum amygdali</name>
    <dbReference type="NCBI Taxonomy" id="1214568"/>
    <lineage>
        <taxon>Eukaryota</taxon>
        <taxon>Fungi</taxon>
        <taxon>Dikarya</taxon>
        <taxon>Ascomycota</taxon>
        <taxon>Pezizomycotina</taxon>
        <taxon>Sordariomycetes</taxon>
        <taxon>Sordariomycetidae</taxon>
        <taxon>Diaporthales</taxon>
        <taxon>Diaporthaceae</taxon>
        <taxon>Diaporthe</taxon>
    </lineage>
</organism>
<evidence type="ECO:0008006" key="5">
    <source>
        <dbReference type="Google" id="ProtNLM"/>
    </source>
</evidence>
<feature type="domain" description="Putative collagen-binding" evidence="1">
    <location>
        <begin position="415"/>
        <end position="489"/>
    </location>
</feature>
<dbReference type="Proteomes" id="UP001265746">
    <property type="component" value="Unassembled WGS sequence"/>
</dbReference>
<comment type="caution">
    <text evidence="3">The sequence shown here is derived from an EMBL/GenBank/DDBJ whole genome shotgun (WGS) entry which is preliminary data.</text>
</comment>
<keyword evidence="4" id="KW-1185">Reference proteome</keyword>
<reference evidence="3" key="1">
    <citation type="submission" date="2023-06" db="EMBL/GenBank/DDBJ databases">
        <authorList>
            <person name="Noh H."/>
        </authorList>
    </citation>
    <scope>NUCLEOTIDE SEQUENCE</scope>
    <source>
        <strain evidence="3">DUCC20226</strain>
    </source>
</reference>
<evidence type="ECO:0000313" key="3">
    <source>
        <dbReference type="EMBL" id="KAK2603125.1"/>
    </source>
</evidence>
<dbReference type="Pfam" id="PF12904">
    <property type="entry name" value="Collagen_bind_2"/>
    <property type="match status" value="1"/>
</dbReference>
<proteinExistence type="predicted"/>
<dbReference type="InterPro" id="IPR017853">
    <property type="entry name" value="GH"/>
</dbReference>
<gene>
    <name evidence="3" type="ORF">N8I77_009605</name>
</gene>
<accession>A0AAD9W0M8</accession>
<dbReference type="SUPFAM" id="SSF51445">
    <property type="entry name" value="(Trans)glycosidases"/>
    <property type="match status" value="1"/>
</dbReference>
<evidence type="ECO:0000313" key="4">
    <source>
        <dbReference type="Proteomes" id="UP001265746"/>
    </source>
</evidence>
<sequence length="496" mass="55619">MATSKPFFWIADTNWELFHKLNRTDVDLYLADRAAKGFNVIQAVLLSKYNVTIIPNFYGDMAIDNEDVTQPNEGYFSFVDWVVTRAAEYGVLICFVPTWGRYVNTGWYGTTTYTLFNESNAEIFGRFLGKRYPGIPKMMGGDTNAFWADNVPQARAAWRENPDSDPLSYLDPIQDTRPIWAAMMKGFREEEALQGYDAFVTFQPTSPWIVNPPTPFPYGHNYINGSFGDLSMDGVQSGHERPDPNGIDANYTVLRPWDSRKNYENIIQMRQEFPGPVMDLENHYEGAHDSFNESKPLWNASDVRHGFYPAVLSGACGITFGSLPVQQSYENMSLIAGPEHHMEPQLALSENASWHEAIHWPGAKQTGYVVKIFDGLSPEQFNALSPARDLISSPANATEDVLSFEADRYVSGMITDGHYWVYSGWGDAFSVNLDAVAELWGAAGVNTTAQWFDPRTAELQVIGSFVVEGNRTFTPPSHGGVDFDWVLIIKSAESDC</sequence>
<dbReference type="InterPro" id="IPR025277">
    <property type="entry name" value="Apiosidase-like_cat_dom"/>
</dbReference>
<dbReference type="AlphaFoldDB" id="A0AAD9W0M8"/>
<dbReference type="PANTHER" id="PTHR37836">
    <property type="entry name" value="LMO1036 PROTEIN"/>
    <property type="match status" value="1"/>
</dbReference>
<evidence type="ECO:0000259" key="1">
    <source>
        <dbReference type="Pfam" id="PF12904"/>
    </source>
</evidence>
<evidence type="ECO:0000259" key="2">
    <source>
        <dbReference type="Pfam" id="PF13204"/>
    </source>
</evidence>
<feature type="domain" description="Apiosidase-like catalytic" evidence="2">
    <location>
        <begin position="3"/>
        <end position="375"/>
    </location>
</feature>
<dbReference type="Pfam" id="PF13204">
    <property type="entry name" value="Apiosidase"/>
    <property type="match status" value="1"/>
</dbReference>
<dbReference type="Gene3D" id="3.20.20.80">
    <property type="entry name" value="Glycosidases"/>
    <property type="match status" value="1"/>
</dbReference>
<protein>
    <recommendedName>
        <fullName evidence="5">DUF4038 domain-containing protein</fullName>
    </recommendedName>
</protein>
<dbReference type="PANTHER" id="PTHR37836:SF2">
    <property type="entry name" value="DUF4038 DOMAIN-CONTAINING PROTEIN"/>
    <property type="match status" value="1"/>
</dbReference>
<dbReference type="EMBL" id="JAUJFL010000005">
    <property type="protein sequence ID" value="KAK2603125.1"/>
    <property type="molecule type" value="Genomic_DNA"/>
</dbReference>